<dbReference type="Gene3D" id="1.25.40.20">
    <property type="entry name" value="Ankyrin repeat-containing domain"/>
    <property type="match status" value="1"/>
</dbReference>
<dbReference type="Pfam" id="PF12796">
    <property type="entry name" value="Ank_2"/>
    <property type="match status" value="1"/>
</dbReference>
<dbReference type="InterPro" id="IPR002110">
    <property type="entry name" value="Ankyrin_rpt"/>
</dbReference>
<feature type="compositionally biased region" description="Basic and acidic residues" evidence="2">
    <location>
        <begin position="88"/>
        <end position="106"/>
    </location>
</feature>
<dbReference type="Proteomes" id="UP000011086">
    <property type="component" value="Unassembled WGS sequence"/>
</dbReference>
<feature type="compositionally biased region" description="Basic and acidic residues" evidence="2">
    <location>
        <begin position="614"/>
        <end position="625"/>
    </location>
</feature>
<dbReference type="PROSITE" id="PS50088">
    <property type="entry name" value="ANK_REPEAT"/>
    <property type="match status" value="1"/>
</dbReference>
<dbReference type="PROSITE" id="PS50297">
    <property type="entry name" value="ANK_REP_REGION"/>
    <property type="match status" value="1"/>
</dbReference>
<dbReference type="SMART" id="SM00248">
    <property type="entry name" value="ANK"/>
    <property type="match status" value="1"/>
</dbReference>
<proteinExistence type="predicted"/>
<sequence length="815" mass="90652">MSNTEAPPPAAKIGRPAQWNESKSRKLARLYMYTTLPIEKIIKALDDGFFKPGQVNINDCGLHRAKTTNKHQTRRNSAQKTLNKMLGHDPRYLRPEGREEMNDRIKGLAHSTSRRRSRTDTSRTSPEINSPIDRGDYQACRDKETMVENFGLHPLKTQPDELRDFKVESPSDYSPTALTAPSPGVHSLNAYSPAAYSPYQSHNPWHRSQMSPLHIDTSSGAPTPNTPSGIESHASYPDALFVPKPLAQSNTVLSSSTTATTASIRDLKERLSMASTTFAKQVSSLIRQWTIGSETNLPLQPHSGAGKGTDPDQIEVDMWRRPLPGEFFKAIDMCDQDPDNWQEIADMIYCISDFWLLPNSKLSDMARQYLEKPTPAALDERDCFGNTLLHLFGTYVVDASDCDYVFRKMIWPATTEQLCATNTGGQTFLHVLAKPWFLGLEESTAALLQLLSHVQVTCPKIFTQCDVYGQTFFHHMQSTMQPNQTGHAAMSTILQMFDKSLMPQRDAFGSKPIVDSNFAAPRRQHIPPLSPLAEEMGSPTSSIGAAWPGQDSPSERLAKHTALMKIVTGADNNPSLEDEEGRNCLHCLAEVILDSDKLQEKCASPSNSRRPPKRAYDQKGTEKSPKQGPGDKTVDNIISQITYDGPLASRLKYLRGLLSCPGIDPNHYSKDGNTVLMAFIQHLTDVDEDKHRNLAAILNTLIDVEGKGRGPILEARNRNGETPLLMAARLGRKTALKTLLERGANVHARDVNKRGILDIIDEQLGSVEARQDTTVYGRLEACRVLLTGRYKEDWAGGDEVCQKPSILDEWQVKKT</sequence>
<feature type="region of interest" description="Disordered" evidence="2">
    <location>
        <begin position="88"/>
        <end position="135"/>
    </location>
</feature>
<feature type="region of interest" description="Disordered" evidence="2">
    <location>
        <begin position="600"/>
        <end position="635"/>
    </location>
</feature>
<reference evidence="3" key="1">
    <citation type="journal article" date="2012" name="PLoS Genet.">
        <title>Comparative analysis of the genomes of two field isolates of the rice blast fungus Magnaporthe oryzae.</title>
        <authorList>
            <person name="Xue M."/>
            <person name="Yang J."/>
            <person name="Li Z."/>
            <person name="Hu S."/>
            <person name="Yao N."/>
            <person name="Dean R.A."/>
            <person name="Zhao W."/>
            <person name="Shen M."/>
            <person name="Zhang H."/>
            <person name="Li C."/>
            <person name="Liu L."/>
            <person name="Cao L."/>
            <person name="Xu X."/>
            <person name="Xing Y."/>
            <person name="Hsiang T."/>
            <person name="Zhang Z."/>
            <person name="Xu J.R."/>
            <person name="Peng Y.L."/>
        </authorList>
    </citation>
    <scope>NUCLEOTIDE SEQUENCE</scope>
    <source>
        <strain evidence="3">Y34</strain>
    </source>
</reference>
<organism evidence="3">
    <name type="scientific">Pyricularia oryzae (strain Y34)</name>
    <name type="common">Rice blast fungus</name>
    <name type="synonym">Magnaporthe oryzae</name>
    <dbReference type="NCBI Taxonomy" id="1143189"/>
    <lineage>
        <taxon>Eukaryota</taxon>
        <taxon>Fungi</taxon>
        <taxon>Dikarya</taxon>
        <taxon>Ascomycota</taxon>
        <taxon>Pezizomycotina</taxon>
        <taxon>Sordariomycetes</taxon>
        <taxon>Sordariomycetidae</taxon>
        <taxon>Magnaporthales</taxon>
        <taxon>Pyriculariaceae</taxon>
        <taxon>Pyricularia</taxon>
    </lineage>
</organism>
<keyword evidence="1" id="KW-0040">ANK repeat</keyword>
<evidence type="ECO:0000256" key="1">
    <source>
        <dbReference type="PROSITE-ProRule" id="PRU00023"/>
    </source>
</evidence>
<name>A0AA97NQT7_PYRO3</name>
<feature type="region of interest" description="Disordered" evidence="2">
    <location>
        <begin position="202"/>
        <end position="235"/>
    </location>
</feature>
<feature type="compositionally biased region" description="Polar residues" evidence="2">
    <location>
        <begin position="202"/>
        <end position="229"/>
    </location>
</feature>
<evidence type="ECO:0008006" key="4">
    <source>
        <dbReference type="Google" id="ProtNLM"/>
    </source>
</evidence>
<gene>
    <name evidence="3" type="ORF">OOU_Y34scaffold00765g118</name>
</gene>
<dbReference type="InterPro" id="IPR036770">
    <property type="entry name" value="Ankyrin_rpt-contain_sf"/>
</dbReference>
<protein>
    <recommendedName>
        <fullName evidence="4">Ankyrin</fullName>
    </recommendedName>
</protein>
<dbReference type="EMBL" id="JH793246">
    <property type="protein sequence ID" value="ELQ34572.1"/>
    <property type="molecule type" value="Genomic_DNA"/>
</dbReference>
<accession>A0AA97NQT7</accession>
<evidence type="ECO:0000313" key="3">
    <source>
        <dbReference type="EMBL" id="ELQ34572.1"/>
    </source>
</evidence>
<dbReference type="SUPFAM" id="SSF48403">
    <property type="entry name" value="Ankyrin repeat"/>
    <property type="match status" value="1"/>
</dbReference>
<dbReference type="AlphaFoldDB" id="A0AA97NQT7"/>
<feature type="region of interest" description="Disordered" evidence="2">
    <location>
        <begin position="529"/>
        <end position="555"/>
    </location>
</feature>
<feature type="repeat" description="ANK" evidence="1">
    <location>
        <begin position="719"/>
        <end position="751"/>
    </location>
</feature>
<evidence type="ECO:0000256" key="2">
    <source>
        <dbReference type="SAM" id="MobiDB-lite"/>
    </source>
</evidence>